<accession>A0A5J4WA94</accession>
<gene>
    <name evidence="9" type="ORF">EZS28_013032</name>
</gene>
<dbReference type="Gene3D" id="3.40.50.1000">
    <property type="entry name" value="HAD superfamily/HAD-like"/>
    <property type="match status" value="1"/>
</dbReference>
<feature type="compositionally biased region" description="Basic and acidic residues" evidence="5">
    <location>
        <begin position="454"/>
        <end position="482"/>
    </location>
</feature>
<dbReference type="GO" id="GO:0000166">
    <property type="term" value="F:nucleotide binding"/>
    <property type="evidence" value="ECO:0007669"/>
    <property type="project" value="InterPro"/>
</dbReference>
<organism evidence="9 10">
    <name type="scientific">Streblomastix strix</name>
    <dbReference type="NCBI Taxonomy" id="222440"/>
    <lineage>
        <taxon>Eukaryota</taxon>
        <taxon>Metamonada</taxon>
        <taxon>Preaxostyla</taxon>
        <taxon>Oxymonadida</taxon>
        <taxon>Streblomastigidae</taxon>
        <taxon>Streblomastix</taxon>
    </lineage>
</organism>
<dbReference type="Gene3D" id="3.40.1110.10">
    <property type="entry name" value="Calcium-transporting ATPase, cytoplasmic domain N"/>
    <property type="match status" value="1"/>
</dbReference>
<protein>
    <submittedName>
        <fullName evidence="9">Putative Phospholipid-transporting ATPase IA</fullName>
    </submittedName>
</protein>
<reference evidence="9 10" key="1">
    <citation type="submission" date="2019-03" db="EMBL/GenBank/DDBJ databases">
        <title>Single cell metagenomics reveals metabolic interactions within the superorganism composed of flagellate Streblomastix strix and complex community of Bacteroidetes bacteria on its surface.</title>
        <authorList>
            <person name="Treitli S.C."/>
            <person name="Kolisko M."/>
            <person name="Husnik F."/>
            <person name="Keeling P."/>
            <person name="Hampl V."/>
        </authorList>
    </citation>
    <scope>NUCLEOTIDE SEQUENCE [LARGE SCALE GENOMIC DNA]</scope>
    <source>
        <strain evidence="9">ST1C</strain>
    </source>
</reference>
<feature type="domain" description="P-type ATPase A" evidence="7">
    <location>
        <begin position="123"/>
        <end position="187"/>
    </location>
</feature>
<dbReference type="InterPro" id="IPR008250">
    <property type="entry name" value="ATPase_P-typ_transduc_dom_A_sf"/>
</dbReference>
<evidence type="ECO:0000256" key="3">
    <source>
        <dbReference type="ARBA" id="ARBA00022989"/>
    </source>
</evidence>
<feature type="transmembrane region" description="Helical" evidence="6">
    <location>
        <begin position="79"/>
        <end position="104"/>
    </location>
</feature>
<evidence type="ECO:0000256" key="6">
    <source>
        <dbReference type="SAM" id="Phobius"/>
    </source>
</evidence>
<feature type="compositionally biased region" description="Polar residues" evidence="5">
    <location>
        <begin position="1"/>
        <end position="21"/>
    </location>
</feature>
<dbReference type="InterPro" id="IPR023299">
    <property type="entry name" value="ATPase_P-typ_cyto_dom_N"/>
</dbReference>
<feature type="region of interest" description="Disordered" evidence="5">
    <location>
        <begin position="454"/>
        <end position="506"/>
    </location>
</feature>
<feature type="region of interest" description="Disordered" evidence="5">
    <location>
        <begin position="1"/>
        <end position="26"/>
    </location>
</feature>
<dbReference type="GO" id="GO:0045332">
    <property type="term" value="P:phospholipid translocation"/>
    <property type="evidence" value="ECO:0007669"/>
    <property type="project" value="TreeGrafter"/>
</dbReference>
<dbReference type="InterPro" id="IPR023214">
    <property type="entry name" value="HAD_sf"/>
</dbReference>
<proteinExistence type="predicted"/>
<name>A0A5J4WA94_9EUKA</name>
<dbReference type="Gene3D" id="2.70.150.10">
    <property type="entry name" value="Calcium-transporting ATPase, cytoplasmic transduction domain A"/>
    <property type="match status" value="1"/>
</dbReference>
<dbReference type="OrthoDB" id="377733at2759"/>
<dbReference type="InterPro" id="IPR032631">
    <property type="entry name" value="P-type_ATPase_N"/>
</dbReference>
<dbReference type="Pfam" id="PF00122">
    <property type="entry name" value="E1-E2_ATPase"/>
    <property type="match status" value="1"/>
</dbReference>
<keyword evidence="3 6" id="KW-1133">Transmembrane helix</keyword>
<feature type="compositionally biased region" description="Acidic residues" evidence="5">
    <location>
        <begin position="489"/>
        <end position="500"/>
    </location>
</feature>
<comment type="caution">
    <text evidence="9">The sequence shown here is derived from an EMBL/GenBank/DDBJ whole genome shotgun (WGS) entry which is preliminary data.</text>
</comment>
<dbReference type="SUPFAM" id="SSF81653">
    <property type="entry name" value="Calcium ATPase, transduction domain A"/>
    <property type="match status" value="1"/>
</dbReference>
<dbReference type="EMBL" id="SNRW01002880">
    <property type="protein sequence ID" value="KAA6391442.1"/>
    <property type="molecule type" value="Genomic_DNA"/>
</dbReference>
<dbReference type="PROSITE" id="PS00154">
    <property type="entry name" value="ATPASE_E1_E2"/>
    <property type="match status" value="1"/>
</dbReference>
<comment type="subcellular location">
    <subcellularLocation>
        <location evidence="1">Membrane</location>
    </subcellularLocation>
</comment>
<feature type="domain" description="P-type ATPase N-terminal" evidence="8">
    <location>
        <begin position="36"/>
        <end position="92"/>
    </location>
</feature>
<dbReference type="InterPro" id="IPR023298">
    <property type="entry name" value="ATPase_P-typ_TM_dom_sf"/>
</dbReference>
<dbReference type="PANTHER" id="PTHR24092">
    <property type="entry name" value="PROBABLE PHOSPHOLIPID-TRANSPORTING ATPASE"/>
    <property type="match status" value="1"/>
</dbReference>
<evidence type="ECO:0000259" key="8">
    <source>
        <dbReference type="Pfam" id="PF16209"/>
    </source>
</evidence>
<dbReference type="SUPFAM" id="SSF81665">
    <property type="entry name" value="Calcium ATPase, transmembrane domain M"/>
    <property type="match status" value="1"/>
</dbReference>
<keyword evidence="2 6" id="KW-0812">Transmembrane</keyword>
<dbReference type="Pfam" id="PF16209">
    <property type="entry name" value="PhoLip_ATPase_N"/>
    <property type="match status" value="1"/>
</dbReference>
<dbReference type="GO" id="GO:0140326">
    <property type="term" value="F:ATPase-coupled intramembrane lipid transporter activity"/>
    <property type="evidence" value="ECO:0007669"/>
    <property type="project" value="TreeGrafter"/>
</dbReference>
<sequence length="506" mass="57374">MSQSNSKEQQTVKQDPNSNAPSPFGRKFQIFDPGNETQFTDNTVHTAKYTWWNFLPVAIFEQLRRVSNFYFLFQMIMNLLPGVGVFSPVTAIIPVGLVIGIGILKDGIEDLRRHKADRIVNRKAVCVFRGKEFEQIETCKIRVGDVLVLKGNEEICADAIILASTDRDGIAYVNTMNLDGETNLKIKRVPLQLMKQLGCIPLIKDDDDEEQEMVIDEEKLAPKLAKLNGIINCQLPNKNLHNFVGRFSFAMGSQLVPSEIGLGEEELFLKGSSLRSTNFALGIVIYTGKESKVCMNQQKARSKFSTLERRMNYAVFTQFVVMFTLIIFSAIMSFVKNNAAVDSKPYLFLQKMSIPDLIFSIVPFFVFFSFIIPISLFVALELARFVQAIFMQMDIKMTDKPRGDDGNMRAQSSTLNEELGLVDYLFTDKTGTLTANKMKWKKVSVGGRQFNVEGKAESREKQDENIENEKLQQKLSEKEKLNKQQSDNTNDDADDDNDDDESKKRN</sequence>
<keyword evidence="4 6" id="KW-0472">Membrane</keyword>
<dbReference type="GO" id="GO:0005886">
    <property type="term" value="C:plasma membrane"/>
    <property type="evidence" value="ECO:0007669"/>
    <property type="project" value="TreeGrafter"/>
</dbReference>
<evidence type="ECO:0000256" key="1">
    <source>
        <dbReference type="ARBA" id="ARBA00004370"/>
    </source>
</evidence>
<evidence type="ECO:0000313" key="9">
    <source>
        <dbReference type="EMBL" id="KAA6391442.1"/>
    </source>
</evidence>
<evidence type="ECO:0000259" key="7">
    <source>
        <dbReference type="Pfam" id="PF00122"/>
    </source>
</evidence>
<feature type="transmembrane region" description="Helical" evidence="6">
    <location>
        <begin position="357"/>
        <end position="383"/>
    </location>
</feature>
<evidence type="ECO:0000313" key="10">
    <source>
        <dbReference type="Proteomes" id="UP000324800"/>
    </source>
</evidence>
<dbReference type="AlphaFoldDB" id="A0A5J4WA94"/>
<feature type="transmembrane region" description="Helical" evidence="6">
    <location>
        <begin position="313"/>
        <end position="335"/>
    </location>
</feature>
<evidence type="ECO:0000256" key="4">
    <source>
        <dbReference type="ARBA" id="ARBA00023136"/>
    </source>
</evidence>
<dbReference type="InterPro" id="IPR018303">
    <property type="entry name" value="ATPase_P-typ_P_site"/>
</dbReference>
<evidence type="ECO:0000256" key="2">
    <source>
        <dbReference type="ARBA" id="ARBA00022692"/>
    </source>
</evidence>
<dbReference type="InterPro" id="IPR059000">
    <property type="entry name" value="ATPase_P-type_domA"/>
</dbReference>
<dbReference type="Proteomes" id="UP000324800">
    <property type="component" value="Unassembled WGS sequence"/>
</dbReference>
<evidence type="ECO:0000256" key="5">
    <source>
        <dbReference type="SAM" id="MobiDB-lite"/>
    </source>
</evidence>